<evidence type="ECO:0000256" key="2">
    <source>
        <dbReference type="ARBA" id="ARBA00007430"/>
    </source>
</evidence>
<evidence type="ECO:0008006" key="10">
    <source>
        <dbReference type="Google" id="ProtNLM"/>
    </source>
</evidence>
<evidence type="ECO:0000313" key="8">
    <source>
        <dbReference type="EMBL" id="PZO79017.1"/>
    </source>
</evidence>
<dbReference type="PANTHER" id="PTHR30250">
    <property type="entry name" value="PST FAMILY PREDICTED COLANIC ACID TRANSPORTER"/>
    <property type="match status" value="1"/>
</dbReference>
<keyword evidence="3" id="KW-1003">Cell membrane</keyword>
<evidence type="ECO:0000256" key="6">
    <source>
        <dbReference type="ARBA" id="ARBA00023136"/>
    </source>
</evidence>
<feature type="transmembrane region" description="Helical" evidence="7">
    <location>
        <begin position="162"/>
        <end position="181"/>
    </location>
</feature>
<organism evidence="8 9">
    <name type="scientific">Sphingomonas hengshuiensis</name>
    <dbReference type="NCBI Taxonomy" id="1609977"/>
    <lineage>
        <taxon>Bacteria</taxon>
        <taxon>Pseudomonadati</taxon>
        <taxon>Pseudomonadota</taxon>
        <taxon>Alphaproteobacteria</taxon>
        <taxon>Sphingomonadales</taxon>
        <taxon>Sphingomonadaceae</taxon>
        <taxon>Sphingomonas</taxon>
    </lineage>
</organism>
<feature type="transmembrane region" description="Helical" evidence="7">
    <location>
        <begin position="231"/>
        <end position="255"/>
    </location>
</feature>
<comment type="similarity">
    <text evidence="2">Belongs to the polysaccharide synthase family.</text>
</comment>
<keyword evidence="4 7" id="KW-0812">Transmembrane</keyword>
<dbReference type="AlphaFoldDB" id="A0A2W4ZC81"/>
<feature type="transmembrane region" description="Helical" evidence="7">
    <location>
        <begin position="56"/>
        <end position="73"/>
    </location>
</feature>
<dbReference type="PANTHER" id="PTHR30250:SF10">
    <property type="entry name" value="LIPOPOLYSACCHARIDE BIOSYNTHESIS PROTEIN WZXC"/>
    <property type="match status" value="1"/>
</dbReference>
<feature type="transmembrane region" description="Helical" evidence="7">
    <location>
        <begin position="93"/>
        <end position="116"/>
    </location>
</feature>
<feature type="transmembrane region" description="Helical" evidence="7">
    <location>
        <begin position="341"/>
        <end position="364"/>
    </location>
</feature>
<protein>
    <recommendedName>
        <fullName evidence="10">Polysaccharide biosynthesis protein</fullName>
    </recommendedName>
</protein>
<feature type="transmembrane region" description="Helical" evidence="7">
    <location>
        <begin position="187"/>
        <end position="211"/>
    </location>
</feature>
<feature type="transmembrane region" description="Helical" evidence="7">
    <location>
        <begin position="28"/>
        <end position="50"/>
    </location>
</feature>
<accession>A0A2W4ZC81</accession>
<dbReference type="Proteomes" id="UP000248614">
    <property type="component" value="Unassembled WGS sequence"/>
</dbReference>
<evidence type="ECO:0000256" key="3">
    <source>
        <dbReference type="ARBA" id="ARBA00022475"/>
    </source>
</evidence>
<name>A0A2W4ZC81_9SPHN</name>
<evidence type="ECO:0000256" key="4">
    <source>
        <dbReference type="ARBA" id="ARBA00022692"/>
    </source>
</evidence>
<comment type="subcellular location">
    <subcellularLocation>
        <location evidence="1">Cell membrane</location>
        <topology evidence="1">Multi-pass membrane protein</topology>
    </subcellularLocation>
</comment>
<sequence>MRRSWQPATDTLICCMAKTATFWKNTMSVLSGTMVAQAIPLVGTLIMARIYTPADFGGFASWLAIVTVAAVALTARFESSLAVVADGEARETAFFATVTTAALLSVLATIVLALAVLCFPMVLGSMSAVQAVILIPAALAYALGQSWESFAAAEGAYRRLSILRIVQASIILLIQVGIGLFRPSAEALSLAFTFGAALTLILSSRLFPLHLPPHGMRRTMLTSFWKRQRRFPMFALPADTINTFSAQLPVLIVASRFGADYAGYLAMTIRLLGAPVTLLGRSVLDVFKRYASESYRERGHCRDEYLQTLRTLTIGAIVFCGVMLLVGQTAFALLLGEKWRMAGVIAIWMLPLYSLRFIASPLSYTFYIVDKQHVDLGWQIGLLGMTVATLTAFGSADLALKGYAYGYSALYLVYIYLSYRCSLGVRPVRAT</sequence>
<dbReference type="GO" id="GO:0005886">
    <property type="term" value="C:plasma membrane"/>
    <property type="evidence" value="ECO:0007669"/>
    <property type="project" value="UniProtKB-SubCell"/>
</dbReference>
<gene>
    <name evidence="8" type="ORF">DI632_05270</name>
</gene>
<feature type="transmembrane region" description="Helical" evidence="7">
    <location>
        <begin position="402"/>
        <end position="419"/>
    </location>
</feature>
<evidence type="ECO:0000256" key="1">
    <source>
        <dbReference type="ARBA" id="ARBA00004651"/>
    </source>
</evidence>
<keyword evidence="5 7" id="KW-1133">Transmembrane helix</keyword>
<dbReference type="InterPro" id="IPR050833">
    <property type="entry name" value="Poly_Biosynth_Transport"/>
</dbReference>
<proteinExistence type="inferred from homology"/>
<keyword evidence="6 7" id="KW-0472">Membrane</keyword>
<dbReference type="EMBL" id="QFNF01000009">
    <property type="protein sequence ID" value="PZO79017.1"/>
    <property type="molecule type" value="Genomic_DNA"/>
</dbReference>
<feature type="transmembrane region" description="Helical" evidence="7">
    <location>
        <begin position="376"/>
        <end position="396"/>
    </location>
</feature>
<reference evidence="8 9" key="1">
    <citation type="submission" date="2017-08" db="EMBL/GenBank/DDBJ databases">
        <title>Infants hospitalized years apart are colonized by the same room-sourced microbial strains.</title>
        <authorList>
            <person name="Brooks B."/>
            <person name="Olm M.R."/>
            <person name="Firek B.A."/>
            <person name="Baker R."/>
            <person name="Thomas B.C."/>
            <person name="Morowitz M.J."/>
            <person name="Banfield J.F."/>
        </authorList>
    </citation>
    <scope>NUCLEOTIDE SEQUENCE [LARGE SCALE GENOMIC DNA]</scope>
    <source>
        <strain evidence="8">S2_018_000_R3_110</strain>
    </source>
</reference>
<evidence type="ECO:0000256" key="7">
    <source>
        <dbReference type="SAM" id="Phobius"/>
    </source>
</evidence>
<feature type="transmembrane region" description="Helical" evidence="7">
    <location>
        <begin position="261"/>
        <end position="280"/>
    </location>
</feature>
<dbReference type="Pfam" id="PF13440">
    <property type="entry name" value="Polysacc_synt_3"/>
    <property type="match status" value="1"/>
</dbReference>
<feature type="transmembrane region" description="Helical" evidence="7">
    <location>
        <begin position="312"/>
        <end position="335"/>
    </location>
</feature>
<feature type="transmembrane region" description="Helical" evidence="7">
    <location>
        <begin position="122"/>
        <end position="142"/>
    </location>
</feature>
<evidence type="ECO:0000313" key="9">
    <source>
        <dbReference type="Proteomes" id="UP000248614"/>
    </source>
</evidence>
<comment type="caution">
    <text evidence="8">The sequence shown here is derived from an EMBL/GenBank/DDBJ whole genome shotgun (WGS) entry which is preliminary data.</text>
</comment>
<evidence type="ECO:0000256" key="5">
    <source>
        <dbReference type="ARBA" id="ARBA00022989"/>
    </source>
</evidence>